<feature type="domain" description="WYL" evidence="1">
    <location>
        <begin position="174"/>
        <end position="238"/>
    </location>
</feature>
<dbReference type="Pfam" id="PF13280">
    <property type="entry name" value="WYL"/>
    <property type="match status" value="1"/>
</dbReference>
<evidence type="ECO:0000313" key="3">
    <source>
        <dbReference type="EMBL" id="GLQ31592.1"/>
    </source>
</evidence>
<dbReference type="AlphaFoldDB" id="A0AA37SBQ8"/>
<accession>A0AA37SBQ8</accession>
<dbReference type="InterPro" id="IPR026881">
    <property type="entry name" value="WYL_dom"/>
</dbReference>
<comment type="caution">
    <text evidence="3">The sequence shown here is derived from an EMBL/GenBank/DDBJ whole genome shotgun (WGS) entry which is preliminary data.</text>
</comment>
<dbReference type="Proteomes" id="UP001161389">
    <property type="component" value="Unassembled WGS sequence"/>
</dbReference>
<dbReference type="PROSITE" id="PS52050">
    <property type="entry name" value="WYL"/>
    <property type="match status" value="1"/>
</dbReference>
<proteinExistence type="predicted"/>
<reference evidence="3" key="1">
    <citation type="journal article" date="2014" name="Int. J. Syst. Evol. Microbiol.">
        <title>Complete genome sequence of Corynebacterium casei LMG S-19264T (=DSM 44701T), isolated from a smear-ripened cheese.</title>
        <authorList>
            <consortium name="US DOE Joint Genome Institute (JGI-PGF)"/>
            <person name="Walter F."/>
            <person name="Albersmeier A."/>
            <person name="Kalinowski J."/>
            <person name="Ruckert C."/>
        </authorList>
    </citation>
    <scope>NUCLEOTIDE SEQUENCE</scope>
    <source>
        <strain evidence="3">NBRC 110071</strain>
    </source>
</reference>
<keyword evidence="4" id="KW-1185">Reference proteome</keyword>
<gene>
    <name evidence="3" type="ORF">GCM10007876_20710</name>
</gene>
<dbReference type="InterPro" id="IPR057727">
    <property type="entry name" value="WCX_dom"/>
</dbReference>
<dbReference type="EMBL" id="BSNM01000014">
    <property type="protein sequence ID" value="GLQ31592.1"/>
    <property type="molecule type" value="Genomic_DNA"/>
</dbReference>
<evidence type="ECO:0000313" key="4">
    <source>
        <dbReference type="Proteomes" id="UP001161389"/>
    </source>
</evidence>
<feature type="domain" description="WCX" evidence="2">
    <location>
        <begin position="277"/>
        <end position="350"/>
    </location>
</feature>
<dbReference type="Pfam" id="PF25583">
    <property type="entry name" value="WCX"/>
    <property type="match status" value="1"/>
</dbReference>
<name>A0AA37SBQ8_9GAMM</name>
<evidence type="ECO:0000259" key="1">
    <source>
        <dbReference type="Pfam" id="PF13280"/>
    </source>
</evidence>
<organism evidence="3 4">
    <name type="scientific">Litoribrevibacter albus</name>
    <dbReference type="NCBI Taxonomy" id="1473156"/>
    <lineage>
        <taxon>Bacteria</taxon>
        <taxon>Pseudomonadati</taxon>
        <taxon>Pseudomonadota</taxon>
        <taxon>Gammaproteobacteria</taxon>
        <taxon>Oceanospirillales</taxon>
        <taxon>Oceanospirillaceae</taxon>
        <taxon>Litoribrevibacter</taxon>
    </lineage>
</organism>
<sequence length="359" mass="41443">MKTFLRRISILELLRTQRAFLATEEILTFLVNEGYLDDELPHKTLMRMVQRDLIFLLGEEDEEGIPDNEFGLERIKGEGRSIKWRLDPYNDLTYDFEKMPQNMAIAFAMTQKHLSDLLPRNTHKELSRLFSAAEMRLSHSGRGLSPKDFSRFKDSIEFYQRGQSLQAAQFDMTHLDTIYRAIIQRKQIGFEYRGKRYRVNPLGVAILLPKLYLIAIKNGDSNEIASCRRFLIHKIDSVWLETSSLVLPEGFSMDEYLKAGNMDVYIDANDEAVHQLELKVLPGNDRLIEDLTESPISMDQIIEPLSDGGAMLRAGVRRTIQLRNWLLSVASVSEVLASPEIRRDVLNFLKRSVSQYNTH</sequence>
<evidence type="ECO:0000259" key="2">
    <source>
        <dbReference type="Pfam" id="PF25583"/>
    </source>
</evidence>
<dbReference type="RefSeq" id="WP_284381263.1">
    <property type="nucleotide sequence ID" value="NZ_BSNM01000014.1"/>
</dbReference>
<reference evidence="3" key="2">
    <citation type="submission" date="2023-01" db="EMBL/GenBank/DDBJ databases">
        <title>Draft genome sequence of Litoribrevibacter albus strain NBRC 110071.</title>
        <authorList>
            <person name="Sun Q."/>
            <person name="Mori K."/>
        </authorList>
    </citation>
    <scope>NUCLEOTIDE SEQUENCE</scope>
    <source>
        <strain evidence="3">NBRC 110071</strain>
    </source>
</reference>
<protein>
    <recommendedName>
        <fullName evidence="5">WYL domain-containing protein</fullName>
    </recommendedName>
</protein>
<evidence type="ECO:0008006" key="5">
    <source>
        <dbReference type="Google" id="ProtNLM"/>
    </source>
</evidence>